<name>Q7NNJ6_GLOVI</name>
<evidence type="ECO:0000313" key="4">
    <source>
        <dbReference type="EMBL" id="BAC88356.1"/>
    </source>
</evidence>
<organism evidence="4 5">
    <name type="scientific">Gloeobacter violaceus (strain ATCC 29082 / PCC 7421)</name>
    <dbReference type="NCBI Taxonomy" id="251221"/>
    <lineage>
        <taxon>Bacteria</taxon>
        <taxon>Bacillati</taxon>
        <taxon>Cyanobacteriota</taxon>
        <taxon>Cyanophyceae</taxon>
        <taxon>Gloeobacterales</taxon>
        <taxon>Gloeobacteraceae</taxon>
        <taxon>Gloeobacter</taxon>
    </lineage>
</organism>
<accession>Q7NNJ6</accession>
<dbReference type="PATRIC" id="fig|251221.4.peg.422"/>
<reference evidence="4 5" key="1">
    <citation type="journal article" date="2003" name="DNA Res.">
        <title>Complete genome structure of Gloeobacter violaceus PCC 7421, a cyanobacterium that lacks thylakoids.</title>
        <authorList>
            <person name="Nakamura Y."/>
            <person name="Kaneko T."/>
            <person name="Sato S."/>
            <person name="Mimuro M."/>
            <person name="Miyashita H."/>
            <person name="Tsuchiya T."/>
            <person name="Sasamoto S."/>
            <person name="Watanabe A."/>
            <person name="Kawashima K."/>
            <person name="Kishida Y."/>
            <person name="Kiyokawa C."/>
            <person name="Kohara M."/>
            <person name="Matsumoto M."/>
            <person name="Matsuno A."/>
            <person name="Nakazaki N."/>
            <person name="Shimpo S."/>
            <person name="Takeuchi C."/>
            <person name="Yamada M."/>
            <person name="Tabata S."/>
        </authorList>
    </citation>
    <scope>NUCLEOTIDE SEQUENCE [LARGE SCALE GENOMIC DNA]</scope>
    <source>
        <strain evidence="5">ATCC 29082 / PCC 7421</strain>
    </source>
</reference>
<dbReference type="InterPro" id="IPR007049">
    <property type="entry name" value="Carb-sel_porin_OprB"/>
</dbReference>
<dbReference type="Pfam" id="PF04966">
    <property type="entry name" value="OprB"/>
    <property type="match status" value="2"/>
</dbReference>
<sequence length="616" mass="66045">MLTMRHAYVSLGLAGVLGLLAVVAQPASAEMPTTSVNDLSSPSLFGQRGRSTAQVNSVSELTDVDPNSWAFQALKSVVERYGCLEGYPDKTYRGNRPLTRYEFAAGLNACLEKVNELITASTANLATKEDLATLQRLQEEFRNELAALRGRVDALEAKTKEIESKLFSTTAKLDAEVIMAANIQGGDVNYNYVDGAGNSQGFGGQANANFITRTRLNIRANSLITRGDQLRVRLNGRAGESTPFTSRQGRVARVDYAESTGGPLDGRSAVDFDKVYYDFPLSLFGGTNNLRIRFGPRIENIDLLGRNKFTQNEGQQFSFRNFRKDPLLIQIQESSHPGAHIDLRFSRQFALRIFYAARDGGSAGGIADEPGNVPFGGSGLFGGSTQIAAEIGFQPTPSIDIGIGYSYVNVSSAGGSTGFIFGDASGSGGGDGRLRYDAGNVSNVGHNIFNAHVDWDILPQVAIFGRYTFANSNFYGYANGGANGVNVGGSLDSNTWMAGLAFPDLFGRGNALQVAYLQPIQISNNGVIAFPTEGSNPSDDPRGAQNVFEGSVNPITGVVSGLPFNRTGTEGNVAVAYRFRVSDRLSLTPEVLFVINPNNVNQNGLTVGNVRATFEF</sequence>
<evidence type="ECO:0000256" key="2">
    <source>
        <dbReference type="SAM" id="Coils"/>
    </source>
</evidence>
<dbReference type="InParanoid" id="Q7NNJ6"/>
<dbReference type="Pfam" id="PF00395">
    <property type="entry name" value="SLH"/>
    <property type="match status" value="1"/>
</dbReference>
<proteinExistence type="inferred from homology"/>
<feature type="domain" description="SLH" evidence="3">
    <location>
        <begin position="57"/>
        <end position="121"/>
    </location>
</feature>
<dbReference type="EnsemblBacteria" id="BAC88356">
    <property type="protein sequence ID" value="BAC88356"/>
    <property type="gene ID" value="BAC88356"/>
</dbReference>
<dbReference type="EMBL" id="BA000045">
    <property type="protein sequence ID" value="BAC88356.1"/>
    <property type="molecule type" value="Genomic_DNA"/>
</dbReference>
<dbReference type="PhylomeDB" id="Q7NNJ6"/>
<dbReference type="PROSITE" id="PS51272">
    <property type="entry name" value="SLH"/>
    <property type="match status" value="1"/>
</dbReference>
<protein>
    <submittedName>
        <fullName evidence="4">Gll0415 protein</fullName>
    </submittedName>
</protein>
<dbReference type="InterPro" id="IPR051465">
    <property type="entry name" value="Cell_Envelope_Struct_Comp"/>
</dbReference>
<feature type="chain" id="PRO_5004289109" evidence="1">
    <location>
        <begin position="30"/>
        <end position="616"/>
    </location>
</feature>
<evidence type="ECO:0000259" key="3">
    <source>
        <dbReference type="PROSITE" id="PS51272"/>
    </source>
</evidence>
<dbReference type="OrthoDB" id="541604at2"/>
<gene>
    <name evidence="4" type="ordered locus">gll0415</name>
</gene>
<dbReference type="GO" id="GO:0015288">
    <property type="term" value="F:porin activity"/>
    <property type="evidence" value="ECO:0007669"/>
    <property type="project" value="InterPro"/>
</dbReference>
<feature type="signal peptide" evidence="1">
    <location>
        <begin position="1"/>
        <end position="29"/>
    </location>
</feature>
<dbReference type="PANTHER" id="PTHR43308:SF1">
    <property type="entry name" value="OUTER MEMBRANE PROTEIN ALPHA"/>
    <property type="match status" value="1"/>
</dbReference>
<dbReference type="HOGENOM" id="CLU_018575_1_0_3"/>
<dbReference type="InterPro" id="IPR001119">
    <property type="entry name" value="SLH_dom"/>
</dbReference>
<dbReference type="AlphaFoldDB" id="Q7NNJ6"/>
<dbReference type="GO" id="GO:0016020">
    <property type="term" value="C:membrane"/>
    <property type="evidence" value="ECO:0007669"/>
    <property type="project" value="InterPro"/>
</dbReference>
<keyword evidence="1" id="KW-0732">Signal</keyword>
<comment type="similarity">
    <text evidence="1">Belongs to the OprB family.</text>
</comment>
<dbReference type="NCBIfam" id="NF033921">
    <property type="entry name" value="por_somb"/>
    <property type="match status" value="1"/>
</dbReference>
<feature type="coiled-coil region" evidence="2">
    <location>
        <begin position="131"/>
        <end position="165"/>
    </location>
</feature>
<dbReference type="Proteomes" id="UP000000557">
    <property type="component" value="Chromosome"/>
</dbReference>
<keyword evidence="5" id="KW-1185">Reference proteome</keyword>
<dbReference type="InterPro" id="IPR047684">
    <property type="entry name" value="Por_som-like"/>
</dbReference>
<reference evidence="4 5" key="2">
    <citation type="journal article" date="2003" name="DNA Res.">
        <title>Complete genome structure of Gloeobacter violaceus PCC 7421, a cyanobacterium that lacks thylakoids (supplement).</title>
        <authorList>
            <person name="Nakamura Y."/>
            <person name="Kaneko T."/>
            <person name="Sato S."/>
            <person name="Mimuro M."/>
            <person name="Miyashita H."/>
            <person name="Tsuchiya T."/>
            <person name="Sasamoto S."/>
            <person name="Watanabe A."/>
            <person name="Kawashima K."/>
            <person name="Kishida Y."/>
            <person name="Kiyokawa C."/>
            <person name="Kohara M."/>
            <person name="Matsumoto M."/>
            <person name="Matsuno A."/>
            <person name="Nakazaki N."/>
            <person name="Shimpo S."/>
            <person name="Takeuchi C."/>
            <person name="Yamada M."/>
            <person name="Tabata S."/>
        </authorList>
    </citation>
    <scope>NUCLEOTIDE SEQUENCE [LARGE SCALE GENOMIC DNA]</scope>
    <source>
        <strain evidence="5">ATCC 29082 / PCC 7421</strain>
    </source>
</reference>
<dbReference type="eggNOG" id="COG3659">
    <property type="taxonomic scope" value="Bacteria"/>
</dbReference>
<dbReference type="PANTHER" id="PTHR43308">
    <property type="entry name" value="OUTER MEMBRANE PROTEIN ALPHA-RELATED"/>
    <property type="match status" value="1"/>
</dbReference>
<dbReference type="KEGG" id="gvi:gll0415"/>
<keyword evidence="2" id="KW-0175">Coiled coil</keyword>
<evidence type="ECO:0000313" key="5">
    <source>
        <dbReference type="Proteomes" id="UP000000557"/>
    </source>
</evidence>
<dbReference type="GO" id="GO:0008643">
    <property type="term" value="P:carbohydrate transport"/>
    <property type="evidence" value="ECO:0007669"/>
    <property type="project" value="InterPro"/>
</dbReference>
<dbReference type="STRING" id="251221.gene:10757887"/>
<evidence type="ECO:0000256" key="1">
    <source>
        <dbReference type="RuleBase" id="RU363072"/>
    </source>
</evidence>